<feature type="region of interest" description="Disordered" evidence="1">
    <location>
        <begin position="1"/>
        <end position="56"/>
    </location>
</feature>
<protein>
    <submittedName>
        <fullName evidence="2">Uncharacterized protein</fullName>
    </submittedName>
</protein>
<gene>
    <name evidence="2" type="ORF">FHS38_002351</name>
</gene>
<name>A0A7W7LB21_STRNE</name>
<accession>A0A7W7LB21</accession>
<sequence>MERREGQQEQSAGRPRTSRPDRTPGPLPGRTELTEAPGNAVRDEDDSEPHIVRGSD</sequence>
<organism evidence="2 3">
    <name type="scientific">Streptomyces netropsis</name>
    <name type="common">Streptoverticillium netropsis</name>
    <dbReference type="NCBI Taxonomy" id="55404"/>
    <lineage>
        <taxon>Bacteria</taxon>
        <taxon>Bacillati</taxon>
        <taxon>Actinomycetota</taxon>
        <taxon>Actinomycetes</taxon>
        <taxon>Kitasatosporales</taxon>
        <taxon>Streptomycetaceae</taxon>
        <taxon>Streptomyces</taxon>
    </lineage>
</organism>
<dbReference type="RefSeq" id="WP_184733455.1">
    <property type="nucleotide sequence ID" value="NZ_BMRW01000004.1"/>
</dbReference>
<evidence type="ECO:0000313" key="2">
    <source>
        <dbReference type="EMBL" id="MBB4886318.1"/>
    </source>
</evidence>
<evidence type="ECO:0000313" key="3">
    <source>
        <dbReference type="Proteomes" id="UP000556436"/>
    </source>
</evidence>
<dbReference type="AlphaFoldDB" id="A0A7W7LB21"/>
<comment type="caution">
    <text evidence="2">The sequence shown here is derived from an EMBL/GenBank/DDBJ whole genome shotgun (WGS) entry which is preliminary data.</text>
</comment>
<reference evidence="2 3" key="1">
    <citation type="submission" date="2020-08" db="EMBL/GenBank/DDBJ databases">
        <title>Genomic Encyclopedia of Type Strains, Phase III (KMG-III): the genomes of soil and plant-associated and newly described type strains.</title>
        <authorList>
            <person name="Whitman W."/>
        </authorList>
    </citation>
    <scope>NUCLEOTIDE SEQUENCE [LARGE SCALE GENOMIC DNA]</scope>
    <source>
        <strain evidence="2 3">CECT 3265</strain>
    </source>
</reference>
<dbReference type="Proteomes" id="UP000556436">
    <property type="component" value="Unassembled WGS sequence"/>
</dbReference>
<keyword evidence="3" id="KW-1185">Reference proteome</keyword>
<evidence type="ECO:0000256" key="1">
    <source>
        <dbReference type="SAM" id="MobiDB-lite"/>
    </source>
</evidence>
<proteinExistence type="predicted"/>
<dbReference type="EMBL" id="JACHJG010000004">
    <property type="protein sequence ID" value="MBB4886318.1"/>
    <property type="molecule type" value="Genomic_DNA"/>
</dbReference>